<dbReference type="EMBL" id="FTOT01000001">
    <property type="protein sequence ID" value="SIS56207.1"/>
    <property type="molecule type" value="Genomic_DNA"/>
</dbReference>
<keyword evidence="1" id="KW-0472">Membrane</keyword>
<feature type="transmembrane region" description="Helical" evidence="1">
    <location>
        <begin position="21"/>
        <end position="41"/>
    </location>
</feature>
<dbReference type="OrthoDB" id="7907064at2"/>
<protein>
    <submittedName>
        <fullName evidence="2">Flp pilus assembly protein TadG</fullName>
    </submittedName>
</protein>
<evidence type="ECO:0000313" key="2">
    <source>
        <dbReference type="EMBL" id="SIS56207.1"/>
    </source>
</evidence>
<dbReference type="AlphaFoldDB" id="A0A1N7K3S7"/>
<organism evidence="2 3">
    <name type="scientific">Gemmobacter megaterium</name>
    <dbReference type="NCBI Taxonomy" id="1086013"/>
    <lineage>
        <taxon>Bacteria</taxon>
        <taxon>Pseudomonadati</taxon>
        <taxon>Pseudomonadota</taxon>
        <taxon>Alphaproteobacteria</taxon>
        <taxon>Rhodobacterales</taxon>
        <taxon>Paracoccaceae</taxon>
        <taxon>Gemmobacter</taxon>
    </lineage>
</organism>
<evidence type="ECO:0000313" key="3">
    <source>
        <dbReference type="Proteomes" id="UP000186141"/>
    </source>
</evidence>
<dbReference type="RefSeq" id="WP_076527834.1">
    <property type="nucleotide sequence ID" value="NZ_BMEH01000001.1"/>
</dbReference>
<evidence type="ECO:0000256" key="1">
    <source>
        <dbReference type="SAM" id="Phobius"/>
    </source>
</evidence>
<dbReference type="STRING" id="1086013.SAMN05421774_101204"/>
<keyword evidence="1" id="KW-1133">Transmembrane helix</keyword>
<keyword evidence="1" id="KW-0812">Transmembrane</keyword>
<reference evidence="2 3" key="1">
    <citation type="submission" date="2017-01" db="EMBL/GenBank/DDBJ databases">
        <authorList>
            <person name="Mah S.A."/>
            <person name="Swanson W.J."/>
            <person name="Moy G.W."/>
            <person name="Vacquier V.D."/>
        </authorList>
    </citation>
    <scope>NUCLEOTIDE SEQUENCE [LARGE SCALE GENOMIC DNA]</scope>
    <source>
        <strain evidence="2 3">DSM 26375</strain>
    </source>
</reference>
<proteinExistence type="predicted"/>
<dbReference type="Proteomes" id="UP000186141">
    <property type="component" value="Unassembled WGS sequence"/>
</dbReference>
<accession>A0A1N7K3S7</accession>
<keyword evidence="3" id="KW-1185">Reference proteome</keyword>
<name>A0A1N7K3S7_9RHOB</name>
<gene>
    <name evidence="2" type="ORF">SAMN05421774_101204</name>
</gene>
<sequence>MTAVRRLSSRLRRFAQAEQGSVTLDFVLMLPLVLTILLASFEAGYSMLRLVMLERALDITVRDLRVGAMGTSPTHDQVRDRFCDEVMLMPACRSELKLEMRLINRANWTGFTTSPTCIDRTTNINPALSFTQGGTNDIVTIRACAVFDPFFPTTRFGLRLDLDASGGYQLAANSTFVNEPR</sequence>